<keyword evidence="2" id="KW-0805">Transcription regulation</keyword>
<evidence type="ECO:0000313" key="7">
    <source>
        <dbReference type="EMBL" id="GIH05267.1"/>
    </source>
</evidence>
<dbReference type="GO" id="GO:0016987">
    <property type="term" value="F:sigma factor activity"/>
    <property type="evidence" value="ECO:0007669"/>
    <property type="project" value="UniProtKB-KW"/>
</dbReference>
<dbReference type="InterPro" id="IPR013324">
    <property type="entry name" value="RNA_pol_sigma_r3/r4-like"/>
</dbReference>
<sequence length="314" mass="33760">MDDSLPLLFMCCHPALTPAYAIPLTLRAVGGLTTAEIARALLLPEAAIGKRISRAKQRITESGMPLQMPATNEIPQRLRSVLHILYLVFNEGHTATTGPAVSRADLTAEAIRLARLLYQAMPGEPEAAGLLALMLLTEARRPARTGPHGELIPLDEQDRTRWDQDLIAGGTALITAALRQQRAGYYQLQAAIAAIHDEATSTADTDWPQILAIYDLLARISNNPMIRLNQAIAAAMVHGPETGLAMLRLLETELAGNHRLDAVRAHLLDMAGRHGEAAAGYTAAAARVTNEAEQNYLHRRSAAAQAAARGDASC</sequence>
<comment type="similarity">
    <text evidence="1">Belongs to the sigma-70 factor family. ECF subfamily.</text>
</comment>
<dbReference type="GO" id="GO:0003677">
    <property type="term" value="F:DNA binding"/>
    <property type="evidence" value="ECO:0007669"/>
    <property type="project" value="InterPro"/>
</dbReference>
<keyword evidence="4" id="KW-0804">Transcription</keyword>
<dbReference type="SUPFAM" id="SSF88659">
    <property type="entry name" value="Sigma3 and sigma4 domains of RNA polymerase sigma factors"/>
    <property type="match status" value="1"/>
</dbReference>
<accession>A0A8J3Q8G7</accession>
<dbReference type="Pfam" id="PF08281">
    <property type="entry name" value="Sigma70_r4_2"/>
    <property type="match status" value="1"/>
</dbReference>
<dbReference type="Gene3D" id="1.10.10.10">
    <property type="entry name" value="Winged helix-like DNA-binding domain superfamily/Winged helix DNA-binding domain"/>
    <property type="match status" value="1"/>
</dbReference>
<evidence type="ECO:0000313" key="8">
    <source>
        <dbReference type="Proteomes" id="UP000612899"/>
    </source>
</evidence>
<dbReference type="InterPro" id="IPR013249">
    <property type="entry name" value="RNA_pol_sigma70_r4_t2"/>
</dbReference>
<proteinExistence type="inferred from homology"/>
<dbReference type="EMBL" id="BONY01000017">
    <property type="protein sequence ID" value="GIH05267.1"/>
    <property type="molecule type" value="Genomic_DNA"/>
</dbReference>
<evidence type="ECO:0000256" key="2">
    <source>
        <dbReference type="ARBA" id="ARBA00023015"/>
    </source>
</evidence>
<keyword evidence="8" id="KW-1185">Reference proteome</keyword>
<gene>
    <name evidence="7" type="ORF">Rhe02_33340</name>
</gene>
<feature type="domain" description="RNA polymerase sigma factor 70 region 4 type 2" evidence="5">
    <location>
        <begin position="9"/>
        <end position="59"/>
    </location>
</feature>
<dbReference type="PANTHER" id="PTHR47756">
    <property type="entry name" value="BLL6612 PROTEIN-RELATED"/>
    <property type="match status" value="1"/>
</dbReference>
<dbReference type="AlphaFoldDB" id="A0A8J3Q8G7"/>
<protein>
    <recommendedName>
        <fullName evidence="9">RNA polymerase sigma factor</fullName>
    </recommendedName>
</protein>
<evidence type="ECO:0000259" key="5">
    <source>
        <dbReference type="Pfam" id="PF08281"/>
    </source>
</evidence>
<evidence type="ECO:0000256" key="4">
    <source>
        <dbReference type="ARBA" id="ARBA00023163"/>
    </source>
</evidence>
<dbReference type="GO" id="GO:0006352">
    <property type="term" value="P:DNA-templated transcription initiation"/>
    <property type="evidence" value="ECO:0007669"/>
    <property type="project" value="InterPro"/>
</dbReference>
<feature type="domain" description="DUF6596" evidence="6">
    <location>
        <begin position="77"/>
        <end position="177"/>
    </location>
</feature>
<dbReference type="Pfam" id="PF20239">
    <property type="entry name" value="DUF6596"/>
    <property type="match status" value="1"/>
</dbReference>
<comment type="caution">
    <text evidence="7">The sequence shown here is derived from an EMBL/GenBank/DDBJ whole genome shotgun (WGS) entry which is preliminary data.</text>
</comment>
<evidence type="ECO:0008006" key="9">
    <source>
        <dbReference type="Google" id="ProtNLM"/>
    </source>
</evidence>
<organism evidence="7 8">
    <name type="scientific">Rhizocola hellebori</name>
    <dbReference type="NCBI Taxonomy" id="1392758"/>
    <lineage>
        <taxon>Bacteria</taxon>
        <taxon>Bacillati</taxon>
        <taxon>Actinomycetota</taxon>
        <taxon>Actinomycetes</taxon>
        <taxon>Micromonosporales</taxon>
        <taxon>Micromonosporaceae</taxon>
        <taxon>Rhizocola</taxon>
    </lineage>
</organism>
<evidence type="ECO:0000256" key="3">
    <source>
        <dbReference type="ARBA" id="ARBA00023082"/>
    </source>
</evidence>
<evidence type="ECO:0000256" key="1">
    <source>
        <dbReference type="ARBA" id="ARBA00010641"/>
    </source>
</evidence>
<name>A0A8J3Q8G7_9ACTN</name>
<dbReference type="Proteomes" id="UP000612899">
    <property type="component" value="Unassembled WGS sequence"/>
</dbReference>
<evidence type="ECO:0000259" key="6">
    <source>
        <dbReference type="Pfam" id="PF20239"/>
    </source>
</evidence>
<keyword evidence="3" id="KW-0731">Sigma factor</keyword>
<dbReference type="InterPro" id="IPR036388">
    <property type="entry name" value="WH-like_DNA-bd_sf"/>
</dbReference>
<reference evidence="7" key="1">
    <citation type="submission" date="2021-01" db="EMBL/GenBank/DDBJ databases">
        <title>Whole genome shotgun sequence of Rhizocola hellebori NBRC 109834.</title>
        <authorList>
            <person name="Komaki H."/>
            <person name="Tamura T."/>
        </authorList>
    </citation>
    <scope>NUCLEOTIDE SEQUENCE</scope>
    <source>
        <strain evidence="7">NBRC 109834</strain>
    </source>
</reference>
<dbReference type="InterPro" id="IPR046531">
    <property type="entry name" value="DUF6596"/>
</dbReference>
<dbReference type="PANTHER" id="PTHR47756:SF2">
    <property type="entry name" value="BLL6612 PROTEIN"/>
    <property type="match status" value="1"/>
</dbReference>